<reference evidence="2 3" key="1">
    <citation type="submission" date="2015-10" db="EMBL/GenBank/DDBJ databases">
        <title>The utility of whole genome sequencing in characterizing Acinetobacter epidemiology and analyzing hospital outbreaks.</title>
        <authorList>
            <person name="Ozer E.A."/>
            <person name="Fitzpatrick M.A."/>
            <person name="Hauser A.R."/>
        </authorList>
    </citation>
    <scope>NUCLEOTIDE SEQUENCE [LARGE SCALE GENOMIC DNA]</scope>
    <source>
        <strain evidence="2 3">ABBL072</strain>
    </source>
</reference>
<dbReference type="GO" id="GO:0003697">
    <property type="term" value="F:single-stranded DNA binding"/>
    <property type="evidence" value="ECO:0007669"/>
    <property type="project" value="InterPro"/>
</dbReference>
<dbReference type="InterPro" id="IPR044947">
    <property type="entry name" value="Phage_T4_Gp32_ssDNA-bd_sf"/>
</dbReference>
<proteinExistence type="predicted"/>
<dbReference type="InterPro" id="IPR012339">
    <property type="entry name" value="Phage_T4_Gp32_ssDNA-bd"/>
</dbReference>
<feature type="domain" description="Bacteriophage T4 Gp32 single-stranded DNA-binding" evidence="1">
    <location>
        <begin position="51"/>
        <end position="221"/>
    </location>
</feature>
<sequence>MTQFVLDPAKLMETAANKQNAIRSREKTLKPKDGSNRYVLLPGWGWKQGKQDVWFHDFGMHFIKDANGDLQSTYVCLDKTFGKDCPICGALKQAANIATTEAQVEALKECGSRQTYLMNVLALDSDRPNDPQILEVPKTVFSAIFDVLAKWGARLFDPNGSQVIVINRNGSGMNTKYTVLPDAETKPVPPQVYEKLNNLDEYVSQENDERLQRSLGHVQQVVGLLPPAQSNDTPRTAPAAIGLAAGGAAQPAYQQTAEEISYTEVTQPAQPQTVEHAPINLNTDLEALLDLDIPV</sequence>
<comment type="caution">
    <text evidence="2">The sequence shown here is derived from an EMBL/GenBank/DDBJ whole genome shotgun (WGS) entry which is preliminary data.</text>
</comment>
<dbReference type="RefSeq" id="WP_000191696.1">
    <property type="nucleotide sequence ID" value="NZ_CP026705.1"/>
</dbReference>
<dbReference type="Proteomes" id="UP000051449">
    <property type="component" value="Unassembled WGS sequence"/>
</dbReference>
<evidence type="ECO:0000313" key="2">
    <source>
        <dbReference type="EMBL" id="KQE03593.1"/>
    </source>
</evidence>
<name>A0AAP1FD71_ACIBA</name>
<dbReference type="AlphaFoldDB" id="A0AAP1FD71"/>
<dbReference type="EMBL" id="LLGC01000179">
    <property type="protein sequence ID" value="KQE03593.1"/>
    <property type="molecule type" value="Genomic_DNA"/>
</dbReference>
<protein>
    <submittedName>
        <fullName evidence="2">Regulator</fullName>
    </submittedName>
</protein>
<evidence type="ECO:0000259" key="1">
    <source>
        <dbReference type="Pfam" id="PF08804"/>
    </source>
</evidence>
<accession>A0AAP1FD71</accession>
<organism evidence="2 3">
    <name type="scientific">Acinetobacter baumannii</name>
    <dbReference type="NCBI Taxonomy" id="470"/>
    <lineage>
        <taxon>Bacteria</taxon>
        <taxon>Pseudomonadati</taxon>
        <taxon>Pseudomonadota</taxon>
        <taxon>Gammaproteobacteria</taxon>
        <taxon>Moraxellales</taxon>
        <taxon>Moraxellaceae</taxon>
        <taxon>Acinetobacter</taxon>
        <taxon>Acinetobacter calcoaceticus/baumannii complex</taxon>
    </lineage>
</organism>
<evidence type="ECO:0000313" key="3">
    <source>
        <dbReference type="Proteomes" id="UP000051449"/>
    </source>
</evidence>
<dbReference type="Gene3D" id="3.90.198.10">
    <property type="entry name" value="Replication Fork Single-Stranded Dna Binding Protein"/>
    <property type="match status" value="1"/>
</dbReference>
<dbReference type="Pfam" id="PF08804">
    <property type="entry name" value="gp32"/>
    <property type="match status" value="1"/>
</dbReference>
<gene>
    <name evidence="2" type="ORF">APD33_13335</name>
</gene>